<evidence type="ECO:0000313" key="2">
    <source>
        <dbReference type="WBParaSite" id="L893_g24074.t1"/>
    </source>
</evidence>
<keyword evidence="1" id="KW-1185">Reference proteome</keyword>
<evidence type="ECO:0000313" key="1">
    <source>
        <dbReference type="Proteomes" id="UP000095287"/>
    </source>
</evidence>
<proteinExistence type="predicted"/>
<dbReference type="Proteomes" id="UP000095287">
    <property type="component" value="Unplaced"/>
</dbReference>
<name>A0A1I7Z9B9_9BILA</name>
<dbReference type="AlphaFoldDB" id="A0A1I7Z9B9"/>
<sequence length="279" mass="30698">MSSPSTFFFGKSVSVKFQSCPIPLTFLEENGDLKIGVSYLDLSTFTDKNTVISLDASKPSMFYNTVNLKEQFASVTFTLSSQKDGTKLQLYPLQIQSPNSPTSIVIIDGDLHSPAAVTSLQALVPISSYSGHTTPVNPFISTTGSITVLLLSTPDSTQSPKDLNEFFIKVYDDSKDCDESNSVYYVDLSVQHFVESKSTKLDRCPLTLIKQRNADPNSVVTIGVNNVDGTDKDVKVLPGSSDLDVTPFYEFNQKNQAKWANFFTNSTRRTRQSGPTSCY</sequence>
<dbReference type="WBParaSite" id="L893_g24074.t1">
    <property type="protein sequence ID" value="L893_g24074.t1"/>
    <property type="gene ID" value="L893_g24074"/>
</dbReference>
<protein>
    <submittedName>
        <fullName evidence="2">Cadherin domain-containing protein</fullName>
    </submittedName>
</protein>
<accession>A0A1I7Z9B9</accession>
<organism evidence="1 2">
    <name type="scientific">Steinernema glaseri</name>
    <dbReference type="NCBI Taxonomy" id="37863"/>
    <lineage>
        <taxon>Eukaryota</taxon>
        <taxon>Metazoa</taxon>
        <taxon>Ecdysozoa</taxon>
        <taxon>Nematoda</taxon>
        <taxon>Chromadorea</taxon>
        <taxon>Rhabditida</taxon>
        <taxon>Tylenchina</taxon>
        <taxon>Panagrolaimomorpha</taxon>
        <taxon>Strongyloidoidea</taxon>
        <taxon>Steinernematidae</taxon>
        <taxon>Steinernema</taxon>
    </lineage>
</organism>
<reference evidence="2" key="1">
    <citation type="submission" date="2016-11" db="UniProtKB">
        <authorList>
            <consortium name="WormBaseParasite"/>
        </authorList>
    </citation>
    <scope>IDENTIFICATION</scope>
</reference>